<reference evidence="1 2" key="1">
    <citation type="journal article" date="2023" name="Arcadia Sci">
        <title>De novo assembly of a long-read Amblyomma americanum tick genome.</title>
        <authorList>
            <person name="Chou S."/>
            <person name="Poskanzer K.E."/>
            <person name="Rollins M."/>
            <person name="Thuy-Boun P.S."/>
        </authorList>
    </citation>
    <scope>NUCLEOTIDE SEQUENCE [LARGE SCALE GENOMIC DNA]</scope>
    <source>
        <strain evidence="1">F_SG_1</strain>
        <tissue evidence="1">Salivary glands</tissue>
    </source>
</reference>
<dbReference type="EMBL" id="JARKHS020002184">
    <property type="protein sequence ID" value="KAK8787037.1"/>
    <property type="molecule type" value="Genomic_DNA"/>
</dbReference>
<sequence>MKQFFSVIARSNTPPVAEDDDFADDARASAVAAPSSSHVKPIPNGHCKNGCAYASVQAFQVLPHVITLPLQRALLLLGAQYRHGFLFSHMRA</sequence>
<accession>A0AAQ4FID5</accession>
<protein>
    <submittedName>
        <fullName evidence="1">Uncharacterized protein</fullName>
    </submittedName>
</protein>
<comment type="caution">
    <text evidence="1">The sequence shown here is derived from an EMBL/GenBank/DDBJ whole genome shotgun (WGS) entry which is preliminary data.</text>
</comment>
<name>A0AAQ4FID5_AMBAM</name>
<keyword evidence="2" id="KW-1185">Reference proteome</keyword>
<evidence type="ECO:0000313" key="1">
    <source>
        <dbReference type="EMBL" id="KAK8787037.1"/>
    </source>
</evidence>
<dbReference type="Proteomes" id="UP001321473">
    <property type="component" value="Unassembled WGS sequence"/>
</dbReference>
<evidence type="ECO:0000313" key="2">
    <source>
        <dbReference type="Proteomes" id="UP001321473"/>
    </source>
</evidence>
<gene>
    <name evidence="1" type="ORF">V5799_023185</name>
</gene>
<organism evidence="1 2">
    <name type="scientific">Amblyomma americanum</name>
    <name type="common">Lone star tick</name>
    <dbReference type="NCBI Taxonomy" id="6943"/>
    <lineage>
        <taxon>Eukaryota</taxon>
        <taxon>Metazoa</taxon>
        <taxon>Ecdysozoa</taxon>
        <taxon>Arthropoda</taxon>
        <taxon>Chelicerata</taxon>
        <taxon>Arachnida</taxon>
        <taxon>Acari</taxon>
        <taxon>Parasitiformes</taxon>
        <taxon>Ixodida</taxon>
        <taxon>Ixodoidea</taxon>
        <taxon>Ixodidae</taxon>
        <taxon>Amblyomminae</taxon>
        <taxon>Amblyomma</taxon>
    </lineage>
</organism>
<proteinExistence type="predicted"/>
<dbReference type="AlphaFoldDB" id="A0AAQ4FID5"/>